<dbReference type="PROSITE" id="PS51873">
    <property type="entry name" value="TRIAD"/>
    <property type="match status" value="1"/>
</dbReference>
<dbReference type="InterPro" id="IPR017907">
    <property type="entry name" value="Znf_RING_CS"/>
</dbReference>
<keyword evidence="1" id="KW-0808">Transferase</keyword>
<keyword evidence="2" id="KW-0479">Metal-binding</keyword>
<dbReference type="InterPro" id="IPR002867">
    <property type="entry name" value="IBR_dom"/>
</dbReference>
<dbReference type="GO" id="GO:0008270">
    <property type="term" value="F:zinc ion binding"/>
    <property type="evidence" value="ECO:0007669"/>
    <property type="project" value="UniProtKB-KW"/>
</dbReference>
<keyword evidence="3" id="KW-0677">Repeat</keyword>
<evidence type="ECO:0000256" key="3">
    <source>
        <dbReference type="ARBA" id="ARBA00022737"/>
    </source>
</evidence>
<dbReference type="Pfam" id="PF22191">
    <property type="entry name" value="IBR_1"/>
    <property type="match status" value="1"/>
</dbReference>
<dbReference type="SMART" id="SM00647">
    <property type="entry name" value="IBR"/>
    <property type="match status" value="1"/>
</dbReference>
<evidence type="ECO:0000256" key="6">
    <source>
        <dbReference type="ARBA" id="ARBA00022833"/>
    </source>
</evidence>
<accession>A0A7S1WGS6</accession>
<dbReference type="EMBL" id="HBGE01074220">
    <property type="protein sequence ID" value="CAD9167716.1"/>
    <property type="molecule type" value="Transcribed_RNA"/>
</dbReference>
<keyword evidence="6" id="KW-0862">Zinc</keyword>
<evidence type="ECO:0000256" key="2">
    <source>
        <dbReference type="ARBA" id="ARBA00022723"/>
    </source>
</evidence>
<dbReference type="AlphaFoldDB" id="A0A7S1WGS6"/>
<dbReference type="PROSITE" id="PS00518">
    <property type="entry name" value="ZF_RING_1"/>
    <property type="match status" value="1"/>
</dbReference>
<dbReference type="GO" id="GO:0016740">
    <property type="term" value="F:transferase activity"/>
    <property type="evidence" value="ECO:0007669"/>
    <property type="project" value="UniProtKB-KW"/>
</dbReference>
<sequence>MSSLFSSLCAWEQGISGCCMDMCSKVLPASCSAAGNDSECALCTDCASELGFDPNRARHFYGPVGVEGWDEAVALPGYDPEAIRRKLTSDEQEFVDLTRTFDLKVCPRCRHAVEKEDEDSCDHMTCICGHEFCWSCLADRNLILHHGNHFHNPGCRFWREYNGPLEFVKDCPKCKRTGRPCKPPTALPTLSAANSWMATTSLKVTPISRWRNLAGACKGDSATLNGPHGRSVSRPEG</sequence>
<evidence type="ECO:0000259" key="7">
    <source>
        <dbReference type="PROSITE" id="PS51873"/>
    </source>
</evidence>
<dbReference type="InterPro" id="IPR044066">
    <property type="entry name" value="TRIAD_supradom"/>
</dbReference>
<evidence type="ECO:0000256" key="4">
    <source>
        <dbReference type="ARBA" id="ARBA00022771"/>
    </source>
</evidence>
<evidence type="ECO:0000256" key="1">
    <source>
        <dbReference type="ARBA" id="ARBA00022679"/>
    </source>
</evidence>
<reference evidence="8" key="1">
    <citation type="submission" date="2021-01" db="EMBL/GenBank/DDBJ databases">
        <authorList>
            <person name="Corre E."/>
            <person name="Pelletier E."/>
            <person name="Niang G."/>
            <person name="Scheremetjew M."/>
            <person name="Finn R."/>
            <person name="Kale V."/>
            <person name="Holt S."/>
            <person name="Cochrane G."/>
            <person name="Meng A."/>
            <person name="Brown T."/>
            <person name="Cohen L."/>
        </authorList>
    </citation>
    <scope>NUCLEOTIDE SEQUENCE</scope>
    <source>
        <strain evidence="8">OF101</strain>
    </source>
</reference>
<name>A0A7S1WGS6_ALECA</name>
<keyword evidence="5" id="KW-0833">Ubl conjugation pathway</keyword>
<dbReference type="Gene3D" id="1.20.120.1750">
    <property type="match status" value="1"/>
</dbReference>
<protein>
    <recommendedName>
        <fullName evidence="7">RING-type domain-containing protein</fullName>
    </recommendedName>
</protein>
<evidence type="ECO:0000256" key="5">
    <source>
        <dbReference type="ARBA" id="ARBA00022786"/>
    </source>
</evidence>
<dbReference type="SUPFAM" id="SSF57850">
    <property type="entry name" value="RING/U-box"/>
    <property type="match status" value="1"/>
</dbReference>
<evidence type="ECO:0000313" key="8">
    <source>
        <dbReference type="EMBL" id="CAD9167716.1"/>
    </source>
</evidence>
<keyword evidence="4" id="KW-0863">Zinc-finger</keyword>
<organism evidence="8">
    <name type="scientific">Alexandrium catenella</name>
    <name type="common">Red tide dinoflagellate</name>
    <name type="synonym">Gonyaulax catenella</name>
    <dbReference type="NCBI Taxonomy" id="2925"/>
    <lineage>
        <taxon>Eukaryota</taxon>
        <taxon>Sar</taxon>
        <taxon>Alveolata</taxon>
        <taxon>Dinophyceae</taxon>
        <taxon>Gonyaulacales</taxon>
        <taxon>Pyrocystaceae</taxon>
        <taxon>Alexandrium</taxon>
    </lineage>
</organism>
<feature type="domain" description="RING-type" evidence="7">
    <location>
        <begin position="1"/>
        <end position="155"/>
    </location>
</feature>
<gene>
    <name evidence="8" type="ORF">ACAT0790_LOCUS44484</name>
</gene>
<proteinExistence type="predicted"/>